<dbReference type="Proteomes" id="UP000887458">
    <property type="component" value="Unassembled WGS sequence"/>
</dbReference>
<proteinExistence type="predicted"/>
<name>A0ABQ8JSW6_DERPT</name>
<organism evidence="1 2">
    <name type="scientific">Dermatophagoides pteronyssinus</name>
    <name type="common">European house dust mite</name>
    <dbReference type="NCBI Taxonomy" id="6956"/>
    <lineage>
        <taxon>Eukaryota</taxon>
        <taxon>Metazoa</taxon>
        <taxon>Ecdysozoa</taxon>
        <taxon>Arthropoda</taxon>
        <taxon>Chelicerata</taxon>
        <taxon>Arachnida</taxon>
        <taxon>Acari</taxon>
        <taxon>Acariformes</taxon>
        <taxon>Sarcoptiformes</taxon>
        <taxon>Astigmata</taxon>
        <taxon>Psoroptidia</taxon>
        <taxon>Analgoidea</taxon>
        <taxon>Pyroglyphidae</taxon>
        <taxon>Dermatophagoidinae</taxon>
        <taxon>Dermatophagoides</taxon>
    </lineage>
</organism>
<gene>
    <name evidence="1" type="ORF">DERP_004922</name>
</gene>
<evidence type="ECO:0000313" key="2">
    <source>
        <dbReference type="Proteomes" id="UP000887458"/>
    </source>
</evidence>
<comment type="caution">
    <text evidence="1">The sequence shown here is derived from an EMBL/GenBank/DDBJ whole genome shotgun (WGS) entry which is preliminary data.</text>
</comment>
<protein>
    <submittedName>
        <fullName evidence="1">Uncharacterized protein</fullName>
    </submittedName>
</protein>
<reference evidence="1 2" key="1">
    <citation type="journal article" date="2018" name="J. Allergy Clin. Immunol.">
        <title>High-quality assembly of Dermatophagoides pteronyssinus genome and transcriptome reveals a wide range of novel allergens.</title>
        <authorList>
            <person name="Liu X.Y."/>
            <person name="Yang K.Y."/>
            <person name="Wang M.Q."/>
            <person name="Kwok J.S."/>
            <person name="Zeng X."/>
            <person name="Yang Z."/>
            <person name="Xiao X.J."/>
            <person name="Lau C.P."/>
            <person name="Li Y."/>
            <person name="Huang Z.M."/>
            <person name="Ba J.G."/>
            <person name="Yim A.K."/>
            <person name="Ouyang C.Y."/>
            <person name="Ngai S.M."/>
            <person name="Chan T.F."/>
            <person name="Leung E.L."/>
            <person name="Liu L."/>
            <person name="Liu Z.G."/>
            <person name="Tsui S.K."/>
        </authorList>
    </citation>
    <scope>NUCLEOTIDE SEQUENCE [LARGE SCALE GENOMIC DNA]</scope>
    <source>
        <strain evidence="1">Derp</strain>
    </source>
</reference>
<evidence type="ECO:0000313" key="1">
    <source>
        <dbReference type="EMBL" id="KAH9425705.1"/>
    </source>
</evidence>
<sequence length="48" mass="5541">MLQQHIDIVLDSTYICLYKSVDKSVYDVIVYGIVHSFNESTSTILYIL</sequence>
<accession>A0ABQ8JSW6</accession>
<dbReference type="EMBL" id="NJHN03000017">
    <property type="protein sequence ID" value="KAH9425705.1"/>
    <property type="molecule type" value="Genomic_DNA"/>
</dbReference>
<reference evidence="1 2" key="2">
    <citation type="journal article" date="2022" name="Mol. Biol. Evol.">
        <title>Comparative Genomics Reveals Insights into the Divergent Evolution of Astigmatic Mites and Household Pest Adaptations.</title>
        <authorList>
            <person name="Xiong Q."/>
            <person name="Wan A.T."/>
            <person name="Liu X."/>
            <person name="Fung C.S."/>
            <person name="Xiao X."/>
            <person name="Malainual N."/>
            <person name="Hou J."/>
            <person name="Wang L."/>
            <person name="Wang M."/>
            <person name="Yang K.Y."/>
            <person name="Cui Y."/>
            <person name="Leung E.L."/>
            <person name="Nong W."/>
            <person name="Shin S.K."/>
            <person name="Au S.W."/>
            <person name="Jeong K.Y."/>
            <person name="Chew F.T."/>
            <person name="Hui J.H."/>
            <person name="Leung T.F."/>
            <person name="Tungtrongchitr A."/>
            <person name="Zhong N."/>
            <person name="Liu Z."/>
            <person name="Tsui S.K."/>
        </authorList>
    </citation>
    <scope>NUCLEOTIDE SEQUENCE [LARGE SCALE GENOMIC DNA]</scope>
    <source>
        <strain evidence="1">Derp</strain>
    </source>
</reference>
<keyword evidence="2" id="KW-1185">Reference proteome</keyword>